<keyword evidence="7" id="KW-0961">Cell wall biogenesis/degradation</keyword>
<comment type="subcellular location">
    <subcellularLocation>
        <location evidence="7">Cell membrane</location>
        <topology evidence="7">Multi-pass membrane protein</topology>
    </subcellularLocation>
    <subcellularLocation>
        <location evidence="1">Membrane</location>
        <topology evidence="1">Multi-pass membrane protein</topology>
    </subcellularLocation>
</comment>
<dbReference type="Pfam" id="PF00953">
    <property type="entry name" value="Glycos_transf_4"/>
    <property type="match status" value="1"/>
</dbReference>
<dbReference type="PANTHER" id="PTHR22926">
    <property type="entry name" value="PHOSPHO-N-ACETYLMURAMOYL-PENTAPEPTIDE-TRANSFERASE"/>
    <property type="match status" value="1"/>
</dbReference>
<dbReference type="EC" id="2.7.8.13" evidence="7 8"/>
<evidence type="ECO:0000256" key="3">
    <source>
        <dbReference type="ARBA" id="ARBA00022679"/>
    </source>
</evidence>
<evidence type="ECO:0000256" key="2">
    <source>
        <dbReference type="ARBA" id="ARBA00005583"/>
    </source>
</evidence>
<dbReference type="GO" id="GO:0071555">
    <property type="term" value="P:cell wall organization"/>
    <property type="evidence" value="ECO:0007669"/>
    <property type="project" value="UniProtKB-KW"/>
</dbReference>
<evidence type="ECO:0000256" key="6">
    <source>
        <dbReference type="ARBA" id="ARBA00023136"/>
    </source>
</evidence>
<sequence>MYTVFNPGIFSFLLVTLITPFVIFFFKKMNVIQPIRKELPPDHQQKKGTPLMVGIVFYIGVFVALFYSTSNFMLLLCAIFVAFGFIGFLDDSWKAVKKDPGGVSGKTKLIFQFIFTFIFLFFLIHYFEFDATIHITKEFSIIMPLFLYVPLISLFIVGSANAINFTDGMDGLLTNVAIPTFIFFFLTSSHIEIQILSIALVGCLLGFFIFNIYPAKGFMGDTGSLAIGGILVFFSVIEHVEILVPLLFIIYFAEQFSVIIQVYFYKMTGKRIFRMSPIHYHFSIKYGWSENKIVTIFGFISWLGCGLAYVYWYLFM</sequence>
<reference evidence="10" key="2">
    <citation type="submission" date="2020-09" db="EMBL/GenBank/DDBJ databases">
        <authorList>
            <person name="Sun Q."/>
            <person name="Zhou Y."/>
        </authorList>
    </citation>
    <scope>NUCLEOTIDE SEQUENCE</scope>
    <source>
        <strain evidence="10">CGMCC 1.12698</strain>
    </source>
</reference>
<feature type="transmembrane region" description="Helical" evidence="7">
    <location>
        <begin position="6"/>
        <end position="27"/>
    </location>
</feature>
<dbReference type="PROSITE" id="PS01348">
    <property type="entry name" value="MRAY_2"/>
    <property type="match status" value="1"/>
</dbReference>
<feature type="transmembrane region" description="Helical" evidence="7">
    <location>
        <begin position="243"/>
        <end position="265"/>
    </location>
</feature>
<keyword evidence="6 7" id="KW-0472">Membrane</keyword>
<comment type="pathway">
    <text evidence="7">Cell wall biogenesis; peptidoglycan biosynthesis.</text>
</comment>
<dbReference type="GO" id="GO:0008360">
    <property type="term" value="P:regulation of cell shape"/>
    <property type="evidence" value="ECO:0007669"/>
    <property type="project" value="UniProtKB-KW"/>
</dbReference>
<comment type="similarity">
    <text evidence="2 7">Belongs to the glycosyltransferase 4 family. MraY subfamily.</text>
</comment>
<keyword evidence="7 9" id="KW-0460">Magnesium</keyword>
<dbReference type="InterPro" id="IPR000715">
    <property type="entry name" value="Glycosyl_transferase_4"/>
</dbReference>
<keyword evidence="7 9" id="KW-0479">Metal-binding</keyword>
<comment type="cofactor">
    <cofactor evidence="7 9">
        <name>Mg(2+)</name>
        <dbReference type="ChEBI" id="CHEBI:18420"/>
    </cofactor>
</comment>
<dbReference type="InterPro" id="IPR018480">
    <property type="entry name" value="PNAcMuramoyl-5peptid_Trfase_CS"/>
</dbReference>
<keyword evidence="5 7" id="KW-1133">Transmembrane helix</keyword>
<dbReference type="EMBL" id="BMFK01000001">
    <property type="protein sequence ID" value="GGE62324.1"/>
    <property type="molecule type" value="Genomic_DNA"/>
</dbReference>
<keyword evidence="4 7" id="KW-0812">Transmembrane</keyword>
<keyword evidence="7" id="KW-1003">Cell membrane</keyword>
<reference evidence="10" key="1">
    <citation type="journal article" date="2014" name="Int. J. Syst. Evol. Microbiol.">
        <title>Complete genome sequence of Corynebacterium casei LMG S-19264T (=DSM 44701T), isolated from a smear-ripened cheese.</title>
        <authorList>
            <consortium name="US DOE Joint Genome Institute (JGI-PGF)"/>
            <person name="Walter F."/>
            <person name="Albersmeier A."/>
            <person name="Kalinowski J."/>
            <person name="Ruckert C."/>
        </authorList>
    </citation>
    <scope>NUCLEOTIDE SEQUENCE</scope>
    <source>
        <strain evidence="10">CGMCC 1.12698</strain>
    </source>
</reference>
<dbReference type="GO" id="GO:0005886">
    <property type="term" value="C:plasma membrane"/>
    <property type="evidence" value="ECO:0007669"/>
    <property type="project" value="UniProtKB-SubCell"/>
</dbReference>
<dbReference type="InterPro" id="IPR003524">
    <property type="entry name" value="PNAcMuramoyl-5peptid_Trfase"/>
</dbReference>
<dbReference type="GO" id="GO:0009252">
    <property type="term" value="P:peptidoglycan biosynthetic process"/>
    <property type="evidence" value="ECO:0007669"/>
    <property type="project" value="UniProtKB-UniRule"/>
</dbReference>
<feature type="binding site" evidence="9">
    <location>
        <position position="164"/>
    </location>
    <ligand>
        <name>Mg(2+)</name>
        <dbReference type="ChEBI" id="CHEBI:18420"/>
    </ligand>
</feature>
<keyword evidence="11" id="KW-1185">Reference proteome</keyword>
<evidence type="ECO:0000313" key="10">
    <source>
        <dbReference type="EMBL" id="GGE62324.1"/>
    </source>
</evidence>
<feature type="transmembrane region" description="Helical" evidence="7">
    <location>
        <begin position="169"/>
        <end position="187"/>
    </location>
</feature>
<feature type="transmembrane region" description="Helical" evidence="7">
    <location>
        <begin position="109"/>
        <end position="127"/>
    </location>
</feature>
<evidence type="ECO:0000256" key="8">
    <source>
        <dbReference type="NCBIfam" id="TIGR00445"/>
    </source>
</evidence>
<evidence type="ECO:0000256" key="1">
    <source>
        <dbReference type="ARBA" id="ARBA00004141"/>
    </source>
</evidence>
<feature type="transmembrane region" description="Helical" evidence="7">
    <location>
        <begin position="218"/>
        <end position="237"/>
    </location>
</feature>
<feature type="transmembrane region" description="Helical" evidence="7">
    <location>
        <begin position="48"/>
        <end position="66"/>
    </location>
</feature>
<dbReference type="GO" id="GO:0008963">
    <property type="term" value="F:phospho-N-acetylmuramoyl-pentapeptide-transferase activity"/>
    <property type="evidence" value="ECO:0007669"/>
    <property type="project" value="UniProtKB-UniRule"/>
</dbReference>
<evidence type="ECO:0000256" key="9">
    <source>
        <dbReference type="PIRSR" id="PIRSR600715-1"/>
    </source>
</evidence>
<organism evidence="10 11">
    <name type="scientific">Priestia taiwanensis</name>
    <dbReference type="NCBI Taxonomy" id="1347902"/>
    <lineage>
        <taxon>Bacteria</taxon>
        <taxon>Bacillati</taxon>
        <taxon>Bacillota</taxon>
        <taxon>Bacilli</taxon>
        <taxon>Bacillales</taxon>
        <taxon>Bacillaceae</taxon>
        <taxon>Priestia</taxon>
    </lineage>
</organism>
<dbReference type="CDD" id="cd06852">
    <property type="entry name" value="GT_MraY"/>
    <property type="match status" value="1"/>
</dbReference>
<evidence type="ECO:0000313" key="11">
    <source>
        <dbReference type="Proteomes" id="UP000605259"/>
    </source>
</evidence>
<feature type="transmembrane region" description="Helical" evidence="7">
    <location>
        <begin position="193"/>
        <end position="213"/>
    </location>
</feature>
<evidence type="ECO:0000256" key="4">
    <source>
        <dbReference type="ARBA" id="ARBA00022692"/>
    </source>
</evidence>
<comment type="catalytic activity">
    <reaction evidence="7">
        <text>UDP-N-acetyl-alpha-D-muramoyl-L-alanyl-gamma-D-glutamyl-meso-2,6-diaminopimeloyl-D-alanyl-D-alanine + di-trans,octa-cis-undecaprenyl phosphate = di-trans,octa-cis-undecaprenyl diphospho-N-acetyl-alpha-D-muramoyl-L-alanyl-D-glutamyl-meso-2,6-diaminopimeloyl-D-alanyl-D-alanine + UMP</text>
        <dbReference type="Rhea" id="RHEA:28386"/>
        <dbReference type="ChEBI" id="CHEBI:57865"/>
        <dbReference type="ChEBI" id="CHEBI:60392"/>
        <dbReference type="ChEBI" id="CHEBI:61386"/>
        <dbReference type="ChEBI" id="CHEBI:61387"/>
        <dbReference type="EC" id="2.7.8.13"/>
    </reaction>
</comment>
<dbReference type="NCBIfam" id="TIGR00445">
    <property type="entry name" value="mraY"/>
    <property type="match status" value="1"/>
</dbReference>
<dbReference type="HAMAP" id="MF_00038">
    <property type="entry name" value="MraY"/>
    <property type="match status" value="1"/>
</dbReference>
<protein>
    <recommendedName>
        <fullName evidence="7 8">Phospho-N-acetylmuramoyl-pentapeptide-transferase</fullName>
        <ecNumber evidence="7 8">2.7.8.13</ecNumber>
    </recommendedName>
    <alternativeName>
        <fullName evidence="7">UDP-MurNAc-pentapeptide phosphotransferase</fullName>
    </alternativeName>
</protein>
<dbReference type="GO" id="GO:0051301">
    <property type="term" value="P:cell division"/>
    <property type="evidence" value="ECO:0007669"/>
    <property type="project" value="UniProtKB-KW"/>
</dbReference>
<keyword evidence="7" id="KW-0573">Peptidoglycan synthesis</keyword>
<accession>A0A917EM88</accession>
<dbReference type="GO" id="GO:0046872">
    <property type="term" value="F:metal ion binding"/>
    <property type="evidence" value="ECO:0007669"/>
    <property type="project" value="UniProtKB-KW"/>
</dbReference>
<dbReference type="RefSeq" id="WP_188387375.1">
    <property type="nucleotide sequence ID" value="NZ_BMFK01000001.1"/>
</dbReference>
<keyword evidence="7" id="KW-0132">Cell division</keyword>
<feature type="transmembrane region" description="Helical" evidence="7">
    <location>
        <begin position="72"/>
        <end position="89"/>
    </location>
</feature>
<evidence type="ECO:0000256" key="7">
    <source>
        <dbReference type="HAMAP-Rule" id="MF_00038"/>
    </source>
</evidence>
<gene>
    <name evidence="7 10" type="primary">mraY</name>
    <name evidence="10" type="ORF">GCM10007140_10760</name>
</gene>
<comment type="caution">
    <text evidence="10">The sequence shown here is derived from an EMBL/GenBank/DDBJ whole genome shotgun (WGS) entry which is preliminary data.</text>
</comment>
<dbReference type="AlphaFoldDB" id="A0A917EM88"/>
<keyword evidence="7" id="KW-0131">Cell cycle</keyword>
<name>A0A917EM88_9BACI</name>
<proteinExistence type="inferred from homology"/>
<keyword evidence="7" id="KW-0133">Cell shape</keyword>
<dbReference type="PANTHER" id="PTHR22926:SF5">
    <property type="entry name" value="PHOSPHO-N-ACETYLMURAMOYL-PENTAPEPTIDE-TRANSFERASE HOMOLOG"/>
    <property type="match status" value="1"/>
</dbReference>
<feature type="binding site" evidence="9">
    <location>
        <position position="221"/>
    </location>
    <ligand>
        <name>Mg(2+)</name>
        <dbReference type="ChEBI" id="CHEBI:18420"/>
    </ligand>
</feature>
<feature type="transmembrane region" description="Helical" evidence="7">
    <location>
        <begin position="293"/>
        <end position="314"/>
    </location>
</feature>
<comment type="function">
    <text evidence="7">Catalyzes the initial step of the lipid cycle reactions in the biosynthesis of the cell wall peptidoglycan: transfers peptidoglycan precursor phospho-MurNAc-pentapeptide from UDP-MurNAc-pentapeptide onto the lipid carrier undecaprenyl phosphate, yielding undecaprenyl-pyrophosphoryl-MurNAc-pentapeptide, known as lipid I.</text>
</comment>
<feature type="transmembrane region" description="Helical" evidence="7">
    <location>
        <begin position="139"/>
        <end position="157"/>
    </location>
</feature>
<keyword evidence="3 7" id="KW-0808">Transferase</keyword>
<dbReference type="Proteomes" id="UP000605259">
    <property type="component" value="Unassembled WGS sequence"/>
</dbReference>
<evidence type="ECO:0000256" key="5">
    <source>
        <dbReference type="ARBA" id="ARBA00022989"/>
    </source>
</evidence>